<evidence type="ECO:0000313" key="3">
    <source>
        <dbReference type="EMBL" id="MTD11953.1"/>
    </source>
</evidence>
<evidence type="ECO:0000313" key="4">
    <source>
        <dbReference type="Proteomes" id="UP000473854"/>
    </source>
</evidence>
<dbReference type="InterPro" id="IPR050300">
    <property type="entry name" value="GDXG_lipolytic_enzyme"/>
</dbReference>
<dbReference type="Gene3D" id="3.40.50.1820">
    <property type="entry name" value="alpha/beta hydrolase"/>
    <property type="match status" value="1"/>
</dbReference>
<dbReference type="PANTHER" id="PTHR48081">
    <property type="entry name" value="AB HYDROLASE SUPERFAMILY PROTEIN C4A8.06C"/>
    <property type="match status" value="1"/>
</dbReference>
<feature type="domain" description="BD-FAE-like" evidence="2">
    <location>
        <begin position="74"/>
        <end position="280"/>
    </location>
</feature>
<gene>
    <name evidence="3" type="ORF">GIX10_11030</name>
</gene>
<dbReference type="SUPFAM" id="SSF53474">
    <property type="entry name" value="alpha/beta-Hydrolases"/>
    <property type="match status" value="1"/>
</dbReference>
<comment type="caution">
    <text evidence="3">The sequence shown here is derived from an EMBL/GenBank/DDBJ whole genome shotgun (WGS) entry which is preliminary data.</text>
</comment>
<reference evidence="3 4" key="1">
    <citation type="submission" date="2019-11" db="EMBL/GenBank/DDBJ databases">
        <authorList>
            <person name="An D."/>
        </authorList>
    </citation>
    <scope>NUCLEOTIDE SEQUENCE [LARGE SCALE GENOMIC DNA]</scope>
    <source>
        <strain evidence="3 4">YIM 103518</strain>
    </source>
</reference>
<dbReference type="AlphaFoldDB" id="A0A6L6GGP7"/>
<dbReference type="GO" id="GO:0016787">
    <property type="term" value="F:hydrolase activity"/>
    <property type="evidence" value="ECO:0007669"/>
    <property type="project" value="UniProtKB-KW"/>
</dbReference>
<accession>A0A6L6GGP7</accession>
<dbReference type="Pfam" id="PF20434">
    <property type="entry name" value="BD-FAE"/>
    <property type="match status" value="1"/>
</dbReference>
<dbReference type="PROSITE" id="PS51257">
    <property type="entry name" value="PROKAR_LIPOPROTEIN"/>
    <property type="match status" value="1"/>
</dbReference>
<dbReference type="PANTHER" id="PTHR48081:SF6">
    <property type="entry name" value="PEPTIDASE S9 PROLYL OLIGOPEPTIDASE CATALYTIC DOMAIN-CONTAINING PROTEIN"/>
    <property type="match status" value="1"/>
</dbReference>
<dbReference type="EMBL" id="WLYL01000040">
    <property type="protein sequence ID" value="MTD11953.1"/>
    <property type="molecule type" value="Genomic_DNA"/>
</dbReference>
<organism evidence="3 4">
    <name type="scientific">Acinetobacter faecalis</name>
    <dbReference type="NCBI Taxonomy" id="2665161"/>
    <lineage>
        <taxon>Bacteria</taxon>
        <taxon>Pseudomonadati</taxon>
        <taxon>Pseudomonadota</taxon>
        <taxon>Gammaproteobacteria</taxon>
        <taxon>Moraxellales</taxon>
        <taxon>Moraxellaceae</taxon>
        <taxon>Acinetobacter</taxon>
    </lineage>
</organism>
<dbReference type="Proteomes" id="UP000473854">
    <property type="component" value="Unassembled WGS sequence"/>
</dbReference>
<evidence type="ECO:0000259" key="2">
    <source>
        <dbReference type="Pfam" id="PF20434"/>
    </source>
</evidence>
<keyword evidence="1 3" id="KW-0378">Hydrolase</keyword>
<name>A0A6L6GGP7_9GAMM</name>
<sequence>MKGLVVQFKFAVMSLVLSLAISGCQNTQNNSKIIAGAFNASTNIQKKFIERHAPENIKVTRNIQYMETPSLHFDLYQPENIAELAKRPVVVWIHGGGWISGSKEHASGYFKRLAEQGYNIISVEYQVAPTEIYPQQLLQIDQALEFIKQHANKYQIDASQIYLAGDSAGANMASHYAALVANSEFAQASSLYPKTSIEQLKGLILHCGIYDLESFINNSSSEMKLLEWGITNLVQAYTGGKKDDAKFLADISPSQHLTKNYPPVFISGGNKDFLTESQSVPFVQLLKEKNIPVTDVFYPNSKELLVHEYQFMMSKKASQETFIKTIEFLKRTSD</sequence>
<dbReference type="InterPro" id="IPR029058">
    <property type="entry name" value="AB_hydrolase_fold"/>
</dbReference>
<dbReference type="InterPro" id="IPR049492">
    <property type="entry name" value="BD-FAE-like_dom"/>
</dbReference>
<evidence type="ECO:0000256" key="1">
    <source>
        <dbReference type="ARBA" id="ARBA00022801"/>
    </source>
</evidence>
<proteinExistence type="predicted"/>
<protein>
    <submittedName>
        <fullName evidence="3">Alpha/beta hydrolase fold domain-containing protein</fullName>
    </submittedName>
</protein>